<dbReference type="GO" id="GO:0016020">
    <property type="term" value="C:membrane"/>
    <property type="evidence" value="ECO:0007669"/>
    <property type="project" value="InterPro"/>
</dbReference>
<evidence type="ECO:0000313" key="4">
    <source>
        <dbReference type="Proteomes" id="UP000078228"/>
    </source>
</evidence>
<dbReference type="OrthoDB" id="9806665at2"/>
<keyword evidence="1" id="KW-0812">Transmembrane</keyword>
<dbReference type="RefSeq" id="WP_064611541.1">
    <property type="nucleotide sequence ID" value="NZ_LXHB01000102.1"/>
</dbReference>
<feature type="transmembrane region" description="Helical" evidence="1">
    <location>
        <begin position="6"/>
        <end position="26"/>
    </location>
</feature>
<keyword evidence="1" id="KW-1133">Transmembrane helix</keyword>
<dbReference type="InterPro" id="IPR003425">
    <property type="entry name" value="CCB3/YggT"/>
</dbReference>
<dbReference type="EMBL" id="LXHE01000014">
    <property type="protein sequence ID" value="OAV00361.1"/>
    <property type="molecule type" value="Genomic_DNA"/>
</dbReference>
<reference evidence="4 5" key="1">
    <citation type="journal article" date="2016" name="Genome Biol. Evol.">
        <title>Comparative Genomic Analyses of the Moraxella catarrhalis Serosensitive and Seroresistant Lineages Demonstrate Their Independent Evolution.</title>
        <authorList>
            <person name="Earl J.P."/>
            <person name="de Vries S.P."/>
            <person name="Ahmed A."/>
            <person name="Powell E."/>
            <person name="Schultz M.P."/>
            <person name="Hermans P.W."/>
            <person name="Hill D.J."/>
            <person name="Zhou Z."/>
            <person name="Constantinidou C.I."/>
            <person name="Hu F.Z."/>
            <person name="Bootsma H.J."/>
            <person name="Ehrlich G.D."/>
        </authorList>
    </citation>
    <scope>NUCLEOTIDE SEQUENCE [LARGE SCALE GENOMIC DNA]</scope>
    <source>
        <strain evidence="2 4">Z7542</strain>
        <strain evidence="3 5">Z7574</strain>
    </source>
</reference>
<evidence type="ECO:0008006" key="6">
    <source>
        <dbReference type="Google" id="ProtNLM"/>
    </source>
</evidence>
<dbReference type="Proteomes" id="UP000078446">
    <property type="component" value="Unassembled WGS sequence"/>
</dbReference>
<evidence type="ECO:0000313" key="3">
    <source>
        <dbReference type="EMBL" id="OAV00361.1"/>
    </source>
</evidence>
<gene>
    <name evidence="3" type="ORF">AO382_1511</name>
    <name evidence="2" type="ORF">AO384_0261</name>
</gene>
<keyword evidence="1" id="KW-0472">Membrane</keyword>
<dbReference type="EMBL" id="LXHC01000004">
    <property type="protein sequence ID" value="OAU98014.1"/>
    <property type="molecule type" value="Genomic_DNA"/>
</dbReference>
<feature type="transmembrane region" description="Helical" evidence="1">
    <location>
        <begin position="63"/>
        <end position="81"/>
    </location>
</feature>
<feature type="transmembrane region" description="Helical" evidence="1">
    <location>
        <begin position="120"/>
        <end position="141"/>
    </location>
</feature>
<dbReference type="Proteomes" id="UP000078228">
    <property type="component" value="Unassembled WGS sequence"/>
</dbReference>
<evidence type="ECO:0000256" key="1">
    <source>
        <dbReference type="SAM" id="Phobius"/>
    </source>
</evidence>
<sequence length="187" mass="20627">MNSLSFVLTNMLINFALMLLFVRFMIQLAQIDGSEPLARATYRLTGVVDIFTRIFPNMGGGRISLAAVVLMLLLYLINIAANNAILGVSMTGIELFFVGSLSAIMKFLQLVRYTMIASAVCSLLVVFLNINNSIMFVLMQLSEPIVAPFRRFVPNLGMIDLSFLAALFGLLLLENFIGIIGRHIWGG</sequence>
<name>A0A198UP09_MORCA</name>
<dbReference type="PATRIC" id="fig|480.236.peg.2207"/>
<organism evidence="2 4">
    <name type="scientific">Moraxella catarrhalis</name>
    <name type="common">Branhamella catarrhalis</name>
    <dbReference type="NCBI Taxonomy" id="480"/>
    <lineage>
        <taxon>Bacteria</taxon>
        <taxon>Pseudomonadati</taxon>
        <taxon>Pseudomonadota</taxon>
        <taxon>Gammaproteobacteria</taxon>
        <taxon>Moraxellales</taxon>
        <taxon>Moraxellaceae</taxon>
        <taxon>Moraxella</taxon>
    </lineage>
</organism>
<dbReference type="Pfam" id="PF02325">
    <property type="entry name" value="CCB3_YggT"/>
    <property type="match status" value="1"/>
</dbReference>
<evidence type="ECO:0000313" key="2">
    <source>
        <dbReference type="EMBL" id="OAU98014.1"/>
    </source>
</evidence>
<dbReference type="AlphaFoldDB" id="A0A198UP09"/>
<proteinExistence type="predicted"/>
<protein>
    <recommendedName>
        <fullName evidence="6">YGGT family protein</fullName>
    </recommendedName>
</protein>
<accession>A0A198UP09</accession>
<keyword evidence="4" id="KW-1185">Reference proteome</keyword>
<evidence type="ECO:0000313" key="5">
    <source>
        <dbReference type="Proteomes" id="UP000078446"/>
    </source>
</evidence>
<comment type="caution">
    <text evidence="2">The sequence shown here is derived from an EMBL/GenBank/DDBJ whole genome shotgun (WGS) entry which is preliminary data.</text>
</comment>
<feature type="transmembrane region" description="Helical" evidence="1">
    <location>
        <begin position="87"/>
        <end position="108"/>
    </location>
</feature>
<feature type="transmembrane region" description="Helical" evidence="1">
    <location>
        <begin position="161"/>
        <end position="181"/>
    </location>
</feature>